<sequence>MESWPSCLLFGFDFFCRAMLGRKIKNL</sequence>
<reference evidence="1" key="1">
    <citation type="submission" date="2014-11" db="EMBL/GenBank/DDBJ databases">
        <authorList>
            <person name="Amaro Gonzalez C."/>
        </authorList>
    </citation>
    <scope>NUCLEOTIDE SEQUENCE</scope>
</reference>
<organism evidence="1">
    <name type="scientific">Anguilla anguilla</name>
    <name type="common">European freshwater eel</name>
    <name type="synonym">Muraena anguilla</name>
    <dbReference type="NCBI Taxonomy" id="7936"/>
    <lineage>
        <taxon>Eukaryota</taxon>
        <taxon>Metazoa</taxon>
        <taxon>Chordata</taxon>
        <taxon>Craniata</taxon>
        <taxon>Vertebrata</taxon>
        <taxon>Euteleostomi</taxon>
        <taxon>Actinopterygii</taxon>
        <taxon>Neopterygii</taxon>
        <taxon>Teleostei</taxon>
        <taxon>Anguilliformes</taxon>
        <taxon>Anguillidae</taxon>
        <taxon>Anguilla</taxon>
    </lineage>
</organism>
<dbReference type="EMBL" id="GBXM01091664">
    <property type="protein sequence ID" value="JAH16913.1"/>
    <property type="molecule type" value="Transcribed_RNA"/>
</dbReference>
<evidence type="ECO:0000313" key="1">
    <source>
        <dbReference type="EMBL" id="JAH16913.1"/>
    </source>
</evidence>
<name>A0A0E9QLF5_ANGAN</name>
<protein>
    <submittedName>
        <fullName evidence="1">Uncharacterized protein</fullName>
    </submittedName>
</protein>
<accession>A0A0E9QLF5</accession>
<reference evidence="1" key="2">
    <citation type="journal article" date="2015" name="Fish Shellfish Immunol.">
        <title>Early steps in the European eel (Anguilla anguilla)-Vibrio vulnificus interaction in the gills: Role of the RtxA13 toxin.</title>
        <authorList>
            <person name="Callol A."/>
            <person name="Pajuelo D."/>
            <person name="Ebbesson L."/>
            <person name="Teles M."/>
            <person name="MacKenzie S."/>
            <person name="Amaro C."/>
        </authorList>
    </citation>
    <scope>NUCLEOTIDE SEQUENCE</scope>
</reference>
<dbReference type="AlphaFoldDB" id="A0A0E9QLF5"/>
<proteinExistence type="predicted"/>